<dbReference type="GO" id="GO:0005634">
    <property type="term" value="C:nucleus"/>
    <property type="evidence" value="ECO:0007669"/>
    <property type="project" value="UniProtKB-SubCell"/>
</dbReference>
<dbReference type="PROSITE" id="PS51030">
    <property type="entry name" value="NUCLEAR_REC_DBD_2"/>
    <property type="match status" value="1"/>
</dbReference>
<feature type="non-terminal residue" evidence="15">
    <location>
        <position position="1"/>
    </location>
</feature>
<keyword evidence="7 11" id="KW-0238">DNA-binding</keyword>
<keyword evidence="3 11" id="KW-0479">Metal-binding</keyword>
<keyword evidence="5 11" id="KW-0862">Zinc</keyword>
<keyword evidence="8 11" id="KW-0804">Transcription</keyword>
<dbReference type="Pfam" id="PF00104">
    <property type="entry name" value="Hormone_recep"/>
    <property type="match status" value="1"/>
</dbReference>
<evidence type="ECO:0000256" key="10">
    <source>
        <dbReference type="ARBA" id="ARBA00023242"/>
    </source>
</evidence>
<dbReference type="SMART" id="SM00430">
    <property type="entry name" value="HOLI"/>
    <property type="match status" value="1"/>
</dbReference>
<keyword evidence="10 11" id="KW-0539">Nucleus</keyword>
<comment type="similarity">
    <text evidence="2 11">Belongs to the nuclear hormone receptor family.</text>
</comment>
<dbReference type="PROSITE" id="PS51843">
    <property type="entry name" value="NR_LBD"/>
    <property type="match status" value="1"/>
</dbReference>
<dbReference type="Gene3D" id="1.10.565.10">
    <property type="entry name" value="Retinoid X Receptor"/>
    <property type="match status" value="1"/>
</dbReference>
<evidence type="ECO:0000259" key="14">
    <source>
        <dbReference type="PROSITE" id="PS51843"/>
    </source>
</evidence>
<evidence type="ECO:0000256" key="12">
    <source>
        <dbReference type="SAM" id="MobiDB-lite"/>
    </source>
</evidence>
<dbReference type="GO" id="GO:0008270">
    <property type="term" value="F:zinc ion binding"/>
    <property type="evidence" value="ECO:0007669"/>
    <property type="project" value="UniProtKB-KW"/>
</dbReference>
<gene>
    <name evidence="15" type="ORF">PMAYCL1PPCAC_11865</name>
</gene>
<evidence type="ECO:0000256" key="5">
    <source>
        <dbReference type="ARBA" id="ARBA00022833"/>
    </source>
</evidence>
<dbReference type="PANTHER" id="PTHR46397:SF5">
    <property type="entry name" value="NUCLEAR HORMONE RECEPTOR FAMILY MEMBER NHR-20"/>
    <property type="match status" value="1"/>
</dbReference>
<name>A0AAN4ZR68_9BILA</name>
<dbReference type="PROSITE" id="PS00031">
    <property type="entry name" value="NUCLEAR_REC_DBD_1"/>
    <property type="match status" value="1"/>
</dbReference>
<feature type="region of interest" description="Disordered" evidence="12">
    <location>
        <begin position="135"/>
        <end position="154"/>
    </location>
</feature>
<sequence length="576" mass="64542">FQIIASSPFAPSSNPFSSLGSSSTSMDYALALKHQQANLNLDAKLLVAIRQAHAVANPSPDGCLVCGSPNSASPHFGSVSCLACAAFFRRTVALNITFNCKANKQCQIYYELRMICRACRYEKCLRAGMKRHCVQKRRPSKHKKDDEEEDPSTVVSPLAQYEMHMAASGSASIVKNEPISPSMFSSSSSKKERVESASEEDVVVVKSEGQALLLEEYLPQPHSSSGESYTEEDLSTLPSTSFSSLLYAHGMQQQLSVLSNMITPNESATNSLGTTPPTGEERTVMTLADVFSERHQVPPEDVLPLLSYTGKELLAHLVGLEREAMDRRRMMFTEEPLKAFTLADGEVPYTRATIKPHTLKAQAECVKFDHFLGFEYAKKMPFVQDLDTKEKNMLLRFCSLGFSVLDIAYISSVVSKDQEEILVFTDGSYSTCGPGDFSVGWDDEEIINFEDKKKLFLSFNHCFYKQIIHPMRMLRLDRVEHAALKALCSWKLGLLEYTGKMKLMGKTMQARLNEGLMEHYREIGRDEVESAVRIGEIYLLIGTLFEMYTQVTEMYKQLDFFNLLKVDSITKSLLCV</sequence>
<dbReference type="Proteomes" id="UP001328107">
    <property type="component" value="Unassembled WGS sequence"/>
</dbReference>
<dbReference type="Pfam" id="PF00105">
    <property type="entry name" value="zf-C4"/>
    <property type="match status" value="1"/>
</dbReference>
<keyword evidence="16" id="KW-1185">Reference proteome</keyword>
<keyword evidence="9 11" id="KW-0675">Receptor</keyword>
<evidence type="ECO:0000256" key="2">
    <source>
        <dbReference type="ARBA" id="ARBA00005993"/>
    </source>
</evidence>
<dbReference type="Gene3D" id="3.30.50.10">
    <property type="entry name" value="Erythroid Transcription Factor GATA-1, subunit A"/>
    <property type="match status" value="1"/>
</dbReference>
<dbReference type="CDD" id="cd06960">
    <property type="entry name" value="NR_DBD_HNF4A"/>
    <property type="match status" value="1"/>
</dbReference>
<evidence type="ECO:0000259" key="13">
    <source>
        <dbReference type="PROSITE" id="PS51030"/>
    </source>
</evidence>
<evidence type="ECO:0000256" key="6">
    <source>
        <dbReference type="ARBA" id="ARBA00023015"/>
    </source>
</evidence>
<evidence type="ECO:0000256" key="4">
    <source>
        <dbReference type="ARBA" id="ARBA00022771"/>
    </source>
</evidence>
<dbReference type="SMART" id="SM00399">
    <property type="entry name" value="ZnF_C4"/>
    <property type="match status" value="1"/>
</dbReference>
<evidence type="ECO:0000256" key="1">
    <source>
        <dbReference type="ARBA" id="ARBA00004123"/>
    </source>
</evidence>
<evidence type="ECO:0000313" key="16">
    <source>
        <dbReference type="Proteomes" id="UP001328107"/>
    </source>
</evidence>
<proteinExistence type="inferred from homology"/>
<feature type="region of interest" description="Disordered" evidence="12">
    <location>
        <begin position="181"/>
        <end position="202"/>
    </location>
</feature>
<evidence type="ECO:0008006" key="17">
    <source>
        <dbReference type="Google" id="ProtNLM"/>
    </source>
</evidence>
<dbReference type="SUPFAM" id="SSF48508">
    <property type="entry name" value="Nuclear receptor ligand-binding domain"/>
    <property type="match status" value="1"/>
</dbReference>
<evidence type="ECO:0000256" key="7">
    <source>
        <dbReference type="ARBA" id="ARBA00023125"/>
    </source>
</evidence>
<evidence type="ECO:0000256" key="8">
    <source>
        <dbReference type="ARBA" id="ARBA00023163"/>
    </source>
</evidence>
<feature type="domain" description="NR LBD" evidence="14">
    <location>
        <begin position="328"/>
        <end position="576"/>
    </location>
</feature>
<dbReference type="InterPro" id="IPR049636">
    <property type="entry name" value="HNF4-like_DBD"/>
</dbReference>
<evidence type="ECO:0000256" key="9">
    <source>
        <dbReference type="ARBA" id="ARBA00023170"/>
    </source>
</evidence>
<dbReference type="InterPro" id="IPR001628">
    <property type="entry name" value="Znf_hrmn_rcpt"/>
</dbReference>
<comment type="subcellular location">
    <subcellularLocation>
        <location evidence="1 11">Nucleus</location>
    </subcellularLocation>
</comment>
<dbReference type="PRINTS" id="PR00047">
    <property type="entry name" value="STROIDFINGER"/>
</dbReference>
<dbReference type="InterPro" id="IPR000536">
    <property type="entry name" value="Nucl_hrmn_rcpt_lig-bd"/>
</dbReference>
<dbReference type="InterPro" id="IPR013088">
    <property type="entry name" value="Znf_NHR/GATA"/>
</dbReference>
<dbReference type="InterPro" id="IPR035500">
    <property type="entry name" value="NHR-like_dom_sf"/>
</dbReference>
<dbReference type="AlphaFoldDB" id="A0AAN4ZR68"/>
<dbReference type="EMBL" id="BTRK01000003">
    <property type="protein sequence ID" value="GMR41670.1"/>
    <property type="molecule type" value="Genomic_DNA"/>
</dbReference>
<keyword evidence="6 11" id="KW-0805">Transcription regulation</keyword>
<keyword evidence="4 11" id="KW-0863">Zinc-finger</keyword>
<evidence type="ECO:0000313" key="15">
    <source>
        <dbReference type="EMBL" id="GMR41670.1"/>
    </source>
</evidence>
<organism evidence="15 16">
    <name type="scientific">Pristionchus mayeri</name>
    <dbReference type="NCBI Taxonomy" id="1317129"/>
    <lineage>
        <taxon>Eukaryota</taxon>
        <taxon>Metazoa</taxon>
        <taxon>Ecdysozoa</taxon>
        <taxon>Nematoda</taxon>
        <taxon>Chromadorea</taxon>
        <taxon>Rhabditida</taxon>
        <taxon>Rhabditina</taxon>
        <taxon>Diplogasteromorpha</taxon>
        <taxon>Diplogasteroidea</taxon>
        <taxon>Neodiplogasteridae</taxon>
        <taxon>Pristionchus</taxon>
    </lineage>
</organism>
<reference evidence="16" key="1">
    <citation type="submission" date="2022-10" db="EMBL/GenBank/DDBJ databases">
        <title>Genome assembly of Pristionchus species.</title>
        <authorList>
            <person name="Yoshida K."/>
            <person name="Sommer R.J."/>
        </authorList>
    </citation>
    <scope>NUCLEOTIDE SEQUENCE [LARGE SCALE GENOMIC DNA]</scope>
    <source>
        <strain evidence="16">RS5460</strain>
    </source>
</reference>
<evidence type="ECO:0000256" key="11">
    <source>
        <dbReference type="RuleBase" id="RU004334"/>
    </source>
</evidence>
<dbReference type="GO" id="GO:0000978">
    <property type="term" value="F:RNA polymerase II cis-regulatory region sequence-specific DNA binding"/>
    <property type="evidence" value="ECO:0007669"/>
    <property type="project" value="InterPro"/>
</dbReference>
<dbReference type="PANTHER" id="PTHR46397">
    <property type="entry name" value="NUCLEAR HORMONE RECEPTOR FAMILY-RELATED"/>
    <property type="match status" value="1"/>
</dbReference>
<comment type="caution">
    <text evidence="15">The sequence shown here is derived from an EMBL/GenBank/DDBJ whole genome shotgun (WGS) entry which is preliminary data.</text>
</comment>
<dbReference type="SUPFAM" id="SSF57716">
    <property type="entry name" value="Glucocorticoid receptor-like (DNA-binding domain)"/>
    <property type="match status" value="1"/>
</dbReference>
<feature type="domain" description="Nuclear receptor" evidence="13">
    <location>
        <begin position="60"/>
        <end position="136"/>
    </location>
</feature>
<protein>
    <recommendedName>
        <fullName evidence="17">Nuclear receptor</fullName>
    </recommendedName>
</protein>
<dbReference type="GO" id="GO:0003700">
    <property type="term" value="F:DNA-binding transcription factor activity"/>
    <property type="evidence" value="ECO:0007669"/>
    <property type="project" value="InterPro"/>
</dbReference>
<accession>A0AAN4ZR68</accession>
<evidence type="ECO:0000256" key="3">
    <source>
        <dbReference type="ARBA" id="ARBA00022723"/>
    </source>
</evidence>